<gene>
    <name evidence="1" type="ORF">F383_23978</name>
</gene>
<dbReference type="Proteomes" id="UP000032142">
    <property type="component" value="Unassembled WGS sequence"/>
</dbReference>
<accession>A0A0B0MU06</accession>
<keyword evidence="2" id="KW-1185">Reference proteome</keyword>
<protein>
    <submittedName>
        <fullName evidence="1">Uncharacterized protein</fullName>
    </submittedName>
</protein>
<evidence type="ECO:0000313" key="1">
    <source>
        <dbReference type="EMBL" id="KHG02426.1"/>
    </source>
</evidence>
<dbReference type="EMBL" id="JRRC01265725">
    <property type="protein sequence ID" value="KHG02426.1"/>
    <property type="molecule type" value="Genomic_DNA"/>
</dbReference>
<name>A0A0B0MU06_GOSAR</name>
<sequence>MRNVVYIYFSKTLQTYSYV</sequence>
<dbReference type="AlphaFoldDB" id="A0A0B0MU06"/>
<reference evidence="2" key="1">
    <citation type="submission" date="2014-09" db="EMBL/GenBank/DDBJ databases">
        <authorList>
            <person name="Mudge J."/>
            <person name="Ramaraj T."/>
            <person name="Lindquist I.E."/>
            <person name="Bharti A.K."/>
            <person name="Sundararajan A."/>
            <person name="Cameron C.T."/>
            <person name="Woodward J.E."/>
            <person name="May G.D."/>
            <person name="Brubaker C."/>
            <person name="Broadhvest J."/>
            <person name="Wilkins T.A."/>
        </authorList>
    </citation>
    <scope>NUCLEOTIDE SEQUENCE</scope>
    <source>
        <strain evidence="2">cv. AKA8401</strain>
    </source>
</reference>
<comment type="caution">
    <text evidence="1">The sequence shown here is derived from an EMBL/GenBank/DDBJ whole genome shotgun (WGS) entry which is preliminary data.</text>
</comment>
<proteinExistence type="predicted"/>
<evidence type="ECO:0000313" key="2">
    <source>
        <dbReference type="Proteomes" id="UP000032142"/>
    </source>
</evidence>
<organism evidence="1 2">
    <name type="scientific">Gossypium arboreum</name>
    <name type="common">Tree cotton</name>
    <name type="synonym">Gossypium nanking</name>
    <dbReference type="NCBI Taxonomy" id="29729"/>
    <lineage>
        <taxon>Eukaryota</taxon>
        <taxon>Viridiplantae</taxon>
        <taxon>Streptophyta</taxon>
        <taxon>Embryophyta</taxon>
        <taxon>Tracheophyta</taxon>
        <taxon>Spermatophyta</taxon>
        <taxon>Magnoliopsida</taxon>
        <taxon>eudicotyledons</taxon>
        <taxon>Gunneridae</taxon>
        <taxon>Pentapetalae</taxon>
        <taxon>rosids</taxon>
        <taxon>malvids</taxon>
        <taxon>Malvales</taxon>
        <taxon>Malvaceae</taxon>
        <taxon>Malvoideae</taxon>
        <taxon>Gossypium</taxon>
    </lineage>
</organism>